<dbReference type="KEGG" id="fls:GLV81_02200"/>
<evidence type="ECO:0000313" key="2">
    <source>
        <dbReference type="Proteomes" id="UP000426027"/>
    </source>
</evidence>
<dbReference type="AlphaFoldDB" id="A0A6I6G4Z3"/>
<reference evidence="1 2" key="1">
    <citation type="submission" date="2019-11" db="EMBL/GenBank/DDBJ databases">
        <authorList>
            <person name="Im W.T."/>
        </authorList>
    </citation>
    <scope>NUCLEOTIDE SEQUENCE [LARGE SCALE GENOMIC DNA]</scope>
    <source>
        <strain evidence="1 2">SB-02</strain>
    </source>
</reference>
<proteinExistence type="predicted"/>
<accession>A0A6I6G4Z3</accession>
<dbReference type="RefSeq" id="WP_157476465.1">
    <property type="nucleotide sequence ID" value="NZ_CP046566.1"/>
</dbReference>
<protein>
    <submittedName>
        <fullName evidence="1">Uncharacterized protein</fullName>
    </submittedName>
</protein>
<name>A0A6I6G4Z3_9BACT</name>
<evidence type="ECO:0000313" key="1">
    <source>
        <dbReference type="EMBL" id="QGW27074.1"/>
    </source>
</evidence>
<dbReference type="Proteomes" id="UP000426027">
    <property type="component" value="Chromosome"/>
</dbReference>
<keyword evidence="2" id="KW-1185">Reference proteome</keyword>
<sequence length="84" mass="9543">MNIFVLLHNCGSTNLLKSQWLDFLAEMETIRVAGKTVCSFCLMKTSFKKDNLYGASAQFSKKSIRLRWLVLEGTCTEKSKSFTP</sequence>
<dbReference type="EMBL" id="CP046566">
    <property type="protein sequence ID" value="QGW27074.1"/>
    <property type="molecule type" value="Genomic_DNA"/>
</dbReference>
<organism evidence="1 2">
    <name type="scientific">Phnomibacter ginsenosidimutans</name>
    <dbReference type="NCBI Taxonomy" id="2676868"/>
    <lineage>
        <taxon>Bacteria</taxon>
        <taxon>Pseudomonadati</taxon>
        <taxon>Bacteroidota</taxon>
        <taxon>Chitinophagia</taxon>
        <taxon>Chitinophagales</taxon>
        <taxon>Chitinophagaceae</taxon>
        <taxon>Phnomibacter</taxon>
    </lineage>
</organism>
<gene>
    <name evidence="1" type="ORF">GLV81_02200</name>
</gene>